<comment type="caution">
    <text evidence="6">The sequence shown here is derived from an EMBL/GenBank/DDBJ whole genome shotgun (WGS) entry which is preliminary data.</text>
</comment>
<keyword evidence="2" id="KW-0808">Transferase</keyword>
<evidence type="ECO:0000256" key="3">
    <source>
        <dbReference type="ARBA" id="ARBA00022777"/>
    </source>
</evidence>
<comment type="similarity">
    <text evidence="1">Belongs to the NAD kinase family.</text>
</comment>
<accession>A0ABV2AH06</accession>
<dbReference type="InterPro" id="IPR002504">
    <property type="entry name" value="NADK"/>
</dbReference>
<evidence type="ECO:0000313" key="6">
    <source>
        <dbReference type="EMBL" id="MES1918932.1"/>
    </source>
</evidence>
<dbReference type="PANTHER" id="PTHR20275">
    <property type="entry name" value="NAD KINASE"/>
    <property type="match status" value="1"/>
</dbReference>
<organism evidence="6 7">
    <name type="scientific">Bonamia ostreae</name>
    <dbReference type="NCBI Taxonomy" id="126728"/>
    <lineage>
        <taxon>Eukaryota</taxon>
        <taxon>Sar</taxon>
        <taxon>Rhizaria</taxon>
        <taxon>Endomyxa</taxon>
        <taxon>Ascetosporea</taxon>
        <taxon>Haplosporida</taxon>
        <taxon>Bonamia</taxon>
    </lineage>
</organism>
<dbReference type="HAMAP" id="MF_00361">
    <property type="entry name" value="NAD_kinase"/>
    <property type="match status" value="1"/>
</dbReference>
<dbReference type="PANTHER" id="PTHR20275:SF0">
    <property type="entry name" value="NAD KINASE"/>
    <property type="match status" value="1"/>
</dbReference>
<proteinExistence type="inferred from homology"/>
<dbReference type="Gene3D" id="2.60.200.30">
    <property type="entry name" value="Probable inorganic polyphosphate/atp-NAD kinase, domain 2"/>
    <property type="match status" value="1"/>
</dbReference>
<evidence type="ECO:0000256" key="2">
    <source>
        <dbReference type="ARBA" id="ARBA00022679"/>
    </source>
</evidence>
<evidence type="ECO:0000313" key="7">
    <source>
        <dbReference type="Proteomes" id="UP001439008"/>
    </source>
</evidence>
<dbReference type="InterPro" id="IPR017438">
    <property type="entry name" value="ATP-NAD_kinase_N"/>
</dbReference>
<dbReference type="EMBL" id="JBDODL010000157">
    <property type="protein sequence ID" value="MES1918932.1"/>
    <property type="molecule type" value="Genomic_DNA"/>
</dbReference>
<protein>
    <recommendedName>
        <fullName evidence="8">NAD kinase</fullName>
    </recommendedName>
</protein>
<dbReference type="Pfam" id="PF01513">
    <property type="entry name" value="NAD_kinase"/>
    <property type="match status" value="1"/>
</dbReference>
<dbReference type="SUPFAM" id="SSF111331">
    <property type="entry name" value="NAD kinase/diacylglycerol kinase-like"/>
    <property type="match status" value="1"/>
</dbReference>
<dbReference type="InterPro" id="IPR017437">
    <property type="entry name" value="ATP-NAD_kinase_PpnK-typ_C"/>
</dbReference>
<reference evidence="6 7" key="1">
    <citation type="journal article" date="2024" name="BMC Biol.">
        <title>Comparative genomics of Ascetosporea gives new insight into the evolutionary basis for animal parasitism in Rhizaria.</title>
        <authorList>
            <person name="Hiltunen Thoren M."/>
            <person name="Onut-Brannstrom I."/>
            <person name="Alfjorden A."/>
            <person name="Peckova H."/>
            <person name="Swords F."/>
            <person name="Hooper C."/>
            <person name="Holzer A.S."/>
            <person name="Bass D."/>
            <person name="Burki F."/>
        </authorList>
    </citation>
    <scope>NUCLEOTIDE SEQUENCE [LARGE SCALE GENOMIC DNA]</scope>
    <source>
        <strain evidence="6">20-A016</strain>
    </source>
</reference>
<keyword evidence="7" id="KW-1185">Reference proteome</keyword>
<sequence length="307" mass="34940">MIANGLKKTKYLLIIKKFNDKFNVDRIKKMAENISTKHSVRIYVEPSFYKRNPLKQFNCFNEKIADKIDLCISIGGDGTILHLNSLFQKISVPPVLAFSTGHLGFLINFHQNDLEKIVEHYLIKPSNFSISPLFTLVCTKKRHGKLEKSYRVLNEITIERGEWLLPIPIEIFVNGKILTKTKADGIIVSTPTGSTAYSMSAGGSLVSPMVSAILITPICPHTLSFRPLIVPLETEIKIRVPKFVCSQSDDASAYLTFDGQIREKLKDDDEIIIKASETRFPIVRKEKEESTWYQSLRDKLHWNSQKL</sequence>
<evidence type="ECO:0000256" key="5">
    <source>
        <dbReference type="ARBA" id="ARBA00023027"/>
    </source>
</evidence>
<evidence type="ECO:0000256" key="4">
    <source>
        <dbReference type="ARBA" id="ARBA00022857"/>
    </source>
</evidence>
<dbReference type="Pfam" id="PF20143">
    <property type="entry name" value="NAD_kinase_C"/>
    <property type="match status" value="1"/>
</dbReference>
<dbReference type="Proteomes" id="UP001439008">
    <property type="component" value="Unassembled WGS sequence"/>
</dbReference>
<name>A0ABV2AH06_9EUKA</name>
<keyword evidence="4" id="KW-0521">NADP</keyword>
<dbReference type="InterPro" id="IPR016064">
    <property type="entry name" value="NAD/diacylglycerol_kinase_sf"/>
</dbReference>
<dbReference type="Gene3D" id="3.40.50.10330">
    <property type="entry name" value="Probable inorganic polyphosphate/atp-NAD kinase, domain 1"/>
    <property type="match status" value="1"/>
</dbReference>
<evidence type="ECO:0000256" key="1">
    <source>
        <dbReference type="ARBA" id="ARBA00010995"/>
    </source>
</evidence>
<keyword evidence="5" id="KW-0520">NAD</keyword>
<gene>
    <name evidence="6" type="ORF">MHBO_000818</name>
</gene>
<keyword evidence="3" id="KW-0418">Kinase</keyword>
<evidence type="ECO:0008006" key="8">
    <source>
        <dbReference type="Google" id="ProtNLM"/>
    </source>
</evidence>